<dbReference type="EMBL" id="MLCO01000155">
    <property type="protein sequence ID" value="ONG51678.1"/>
    <property type="molecule type" value="Genomic_DNA"/>
</dbReference>
<protein>
    <recommendedName>
        <fullName evidence="1">Amidohydrolase-related domain-containing protein</fullName>
    </recommendedName>
</protein>
<evidence type="ECO:0000313" key="3">
    <source>
        <dbReference type="Proteomes" id="UP000188879"/>
    </source>
</evidence>
<evidence type="ECO:0000313" key="2">
    <source>
        <dbReference type="EMBL" id="ONG51678.1"/>
    </source>
</evidence>
<dbReference type="RefSeq" id="WP_076958288.1">
    <property type="nucleotide sequence ID" value="NZ_MLCO01000155.1"/>
</dbReference>
<proteinExistence type="predicted"/>
<sequence>MSFFDSHGGGRPETYAAALAAAGGSGGCLQGMPGVSPGLLFEAARGFPALLPIPAWPAAQAPVEATLDAFHALGAAGLHLHPRGCGAGVMPHLPRIFQGAAARGLAVFFCTYAFAPAAQRLPPDPLPALVEALAEAPGLRLVLLHGGGVDLLRHAEFTRANPGVLLDLSFTLMKYAGSSIDLDMAFLARSFDQRLCLGSDFPDYTPAEVLARLDALLPDLPPGKRQNIAEKNLRRFLQRDAA</sequence>
<gene>
    <name evidence="2" type="ORF">BKE38_15705</name>
</gene>
<dbReference type="Proteomes" id="UP000188879">
    <property type="component" value="Unassembled WGS sequence"/>
</dbReference>
<accession>A0A1V2H062</accession>
<dbReference type="OrthoDB" id="1407586at2"/>
<organism evidence="2 3">
    <name type="scientific">Teichococcus deserti</name>
    <dbReference type="NCBI Taxonomy" id="1817963"/>
    <lineage>
        <taxon>Bacteria</taxon>
        <taxon>Pseudomonadati</taxon>
        <taxon>Pseudomonadota</taxon>
        <taxon>Alphaproteobacteria</taxon>
        <taxon>Acetobacterales</taxon>
        <taxon>Roseomonadaceae</taxon>
        <taxon>Roseomonas</taxon>
    </lineage>
</organism>
<name>A0A1V2H062_9PROT</name>
<keyword evidence="3" id="KW-1185">Reference proteome</keyword>
<comment type="caution">
    <text evidence="2">The sequence shown here is derived from an EMBL/GenBank/DDBJ whole genome shotgun (WGS) entry which is preliminary data.</text>
</comment>
<feature type="domain" description="Amidohydrolase-related" evidence="1">
    <location>
        <begin position="48"/>
        <end position="237"/>
    </location>
</feature>
<evidence type="ECO:0000259" key="1">
    <source>
        <dbReference type="Pfam" id="PF04909"/>
    </source>
</evidence>
<reference evidence="2 3" key="1">
    <citation type="submission" date="2016-10" db="EMBL/GenBank/DDBJ databases">
        <title>Draft Genome sequence of Roseomonas sp. strain M3.</title>
        <authorList>
            <person name="Subhash Y."/>
            <person name="Lee S."/>
        </authorList>
    </citation>
    <scope>NUCLEOTIDE SEQUENCE [LARGE SCALE GENOMIC DNA]</scope>
    <source>
        <strain evidence="2 3">M3</strain>
    </source>
</reference>
<dbReference type="AlphaFoldDB" id="A0A1V2H062"/>
<dbReference type="Pfam" id="PF04909">
    <property type="entry name" value="Amidohydro_2"/>
    <property type="match status" value="1"/>
</dbReference>
<dbReference type="Gene3D" id="3.20.20.140">
    <property type="entry name" value="Metal-dependent hydrolases"/>
    <property type="match status" value="1"/>
</dbReference>
<dbReference type="InterPro" id="IPR032466">
    <property type="entry name" value="Metal_Hydrolase"/>
</dbReference>
<dbReference type="SUPFAM" id="SSF51556">
    <property type="entry name" value="Metallo-dependent hydrolases"/>
    <property type="match status" value="1"/>
</dbReference>
<dbReference type="GO" id="GO:0016787">
    <property type="term" value="F:hydrolase activity"/>
    <property type="evidence" value="ECO:0007669"/>
    <property type="project" value="InterPro"/>
</dbReference>
<dbReference type="InterPro" id="IPR006680">
    <property type="entry name" value="Amidohydro-rel"/>
</dbReference>